<dbReference type="PANTHER" id="PTHR23077:SF171">
    <property type="entry name" value="NUCLEAR VALOSIN-CONTAINING PROTEIN-LIKE"/>
    <property type="match status" value="1"/>
</dbReference>
<dbReference type="InterPro" id="IPR003959">
    <property type="entry name" value="ATPase_AAA_core"/>
</dbReference>
<feature type="domain" description="AAA+ ATPase" evidence="4">
    <location>
        <begin position="223"/>
        <end position="400"/>
    </location>
</feature>
<evidence type="ECO:0000256" key="1">
    <source>
        <dbReference type="ARBA" id="ARBA00022741"/>
    </source>
</evidence>
<dbReference type="EMBL" id="HBIN01002084">
    <property type="protein sequence ID" value="CAE0430983.1"/>
    <property type="molecule type" value="Transcribed_RNA"/>
</dbReference>
<dbReference type="Gene3D" id="3.40.50.300">
    <property type="entry name" value="P-loop containing nucleotide triphosphate hydrolases"/>
    <property type="match status" value="2"/>
</dbReference>
<feature type="domain" description="AAA+ ATPase" evidence="4">
    <location>
        <begin position="547"/>
        <end position="695"/>
    </location>
</feature>
<dbReference type="Gene3D" id="1.10.8.60">
    <property type="match status" value="2"/>
</dbReference>
<gene>
    <name evidence="5" type="ORF">ASTO00021_LOCUS1333</name>
</gene>
<dbReference type="AlphaFoldDB" id="A0A7S3LJU7"/>
<keyword evidence="2" id="KW-0067">ATP-binding</keyword>
<evidence type="ECO:0000256" key="2">
    <source>
        <dbReference type="ARBA" id="ARBA00022840"/>
    </source>
</evidence>
<name>A0A7S3LJU7_9STRA</name>
<keyword evidence="3" id="KW-0175">Coiled coil</keyword>
<dbReference type="InterPro" id="IPR027417">
    <property type="entry name" value="P-loop_NTPase"/>
</dbReference>
<dbReference type="PROSITE" id="PS00674">
    <property type="entry name" value="AAA"/>
    <property type="match status" value="1"/>
</dbReference>
<reference evidence="5" key="1">
    <citation type="submission" date="2021-01" db="EMBL/GenBank/DDBJ databases">
        <authorList>
            <person name="Corre E."/>
            <person name="Pelletier E."/>
            <person name="Niang G."/>
            <person name="Scheremetjew M."/>
            <person name="Finn R."/>
            <person name="Kale V."/>
            <person name="Holt S."/>
            <person name="Cochrane G."/>
            <person name="Meng A."/>
            <person name="Brown T."/>
            <person name="Cohen L."/>
        </authorList>
    </citation>
    <scope>NUCLEOTIDE SEQUENCE</scope>
    <source>
        <strain evidence="5">GSBS06</strain>
    </source>
</reference>
<accession>A0A7S3LJU7</accession>
<dbReference type="FunFam" id="3.40.50.300:FF:001025">
    <property type="entry name" value="ATPase family, AAA domain-containing 2B"/>
    <property type="match status" value="1"/>
</dbReference>
<proteinExistence type="predicted"/>
<dbReference type="GO" id="GO:0005524">
    <property type="term" value="F:ATP binding"/>
    <property type="evidence" value="ECO:0007669"/>
    <property type="project" value="UniProtKB-KW"/>
</dbReference>
<evidence type="ECO:0000313" key="5">
    <source>
        <dbReference type="EMBL" id="CAE0430983.1"/>
    </source>
</evidence>
<keyword evidence="1" id="KW-0547">Nucleotide-binding</keyword>
<organism evidence="5">
    <name type="scientific">Aplanochytrium stocchinoi</name>
    <dbReference type="NCBI Taxonomy" id="215587"/>
    <lineage>
        <taxon>Eukaryota</taxon>
        <taxon>Sar</taxon>
        <taxon>Stramenopiles</taxon>
        <taxon>Bigyra</taxon>
        <taxon>Labyrinthulomycetes</taxon>
        <taxon>Thraustochytrida</taxon>
        <taxon>Thraustochytriidae</taxon>
        <taxon>Aplanochytrium</taxon>
    </lineage>
</organism>
<dbReference type="InterPro" id="IPR003593">
    <property type="entry name" value="AAA+_ATPase"/>
</dbReference>
<dbReference type="GO" id="GO:0016887">
    <property type="term" value="F:ATP hydrolysis activity"/>
    <property type="evidence" value="ECO:0007669"/>
    <property type="project" value="InterPro"/>
</dbReference>
<dbReference type="InterPro" id="IPR003960">
    <property type="entry name" value="ATPase_AAA_CS"/>
</dbReference>
<dbReference type="InterPro" id="IPR050168">
    <property type="entry name" value="AAA_ATPase_domain"/>
</dbReference>
<sequence>MDAGTVEVEVLETAELLHLPQYAGLHSSLLEKLDFPLHVCIAVSSEKRAFLKVFQINVDVNDKYSDRIWINEKLQNHLFDEDIATKKKAMISPVPVRDYCKNIAEIELHFLVAPWNIDMALEFVDISKAAARRLQHSLVGPGKCGVIEIMGHFLPYTSKSLEIGLVYANTVVKIANYCESSWKLSGVPSPSVPGAHSQVDEIANMICCLSELENHELSVRKMLPRSVLLTGLPGCGVSRVAQELHRWLQQCQSASIRSFSFKAPKLVLEAEGGYPFSSTLALSDALNRCSNDMKVCAVFIQDLDAIVMQLGGTSEGSRPTEAKKTEGRNEATIAQQGAHQFLRWLESILLHANADNDKADNRTFVVAVCSEEAALRLPPRIINSAAPGGFRHRVRIALPEEAERKGMILEILKTNTLHTNISTLDIAEKVSGCTAGYMWADLCRLSRTAALYASLERRKNSEENCVLDLRHFAAALKVVRPSQLHELDTKGENTVKNTTDDNDIFSSEPALNWEGIGGYHEIKDRIMQLVHWQWRHPLTMQRLGIAPTSGILLHGPPGCGKTMMANALARESRCNFLSVKASELTSKYLGESERLLRDVFAKARNSAPCILFIDEIDALASKRDLEGSGEGTTDGVGHRVLITLLNEMDGVDSDHTSTPQSQVLVLGATNRVEALDSALLRPGRFGDRINIPLPTVEDRLDILSVLTRNMPLAQDVSINRLSQYSLTHNFPGAKLRGLCTEAAVFALRDHVSSFEKNETGGDEKHSNEMMNNQIKIEVRWKHFEAALNVVRQPSFAPYSF</sequence>
<dbReference type="Pfam" id="PF00004">
    <property type="entry name" value="AAA"/>
    <property type="match status" value="1"/>
</dbReference>
<dbReference type="SMART" id="SM00382">
    <property type="entry name" value="AAA"/>
    <property type="match status" value="2"/>
</dbReference>
<protein>
    <recommendedName>
        <fullName evidence="4">AAA+ ATPase domain-containing protein</fullName>
    </recommendedName>
</protein>
<evidence type="ECO:0000259" key="4">
    <source>
        <dbReference type="SMART" id="SM00382"/>
    </source>
</evidence>
<evidence type="ECO:0000256" key="3">
    <source>
        <dbReference type="ARBA" id="ARBA00023054"/>
    </source>
</evidence>
<dbReference type="SUPFAM" id="SSF52540">
    <property type="entry name" value="P-loop containing nucleoside triphosphate hydrolases"/>
    <property type="match status" value="2"/>
</dbReference>
<dbReference type="PANTHER" id="PTHR23077">
    <property type="entry name" value="AAA-FAMILY ATPASE"/>
    <property type="match status" value="1"/>
</dbReference>